<name>A0A4V6ETT9_9BASI</name>
<gene>
    <name evidence="2" type="ORF">EX895_003055</name>
</gene>
<keyword evidence="1" id="KW-0732">Signal</keyword>
<reference evidence="2 3" key="1">
    <citation type="submission" date="2019-05" db="EMBL/GenBank/DDBJ databases">
        <title>Sporisorium graminicola CBS 10092 draft sequencing and annotation.</title>
        <authorList>
            <person name="Solano-Gonzalez S."/>
            <person name="Caddick M.X."/>
            <person name="Darby A."/>
        </authorList>
    </citation>
    <scope>NUCLEOTIDE SEQUENCE [LARGE SCALE GENOMIC DNA]</scope>
    <source>
        <strain evidence="2 3">CBS 10092</strain>
    </source>
</reference>
<dbReference type="EMBL" id="SRRM01000011">
    <property type="protein sequence ID" value="TKY87959.1"/>
    <property type="molecule type" value="Genomic_DNA"/>
</dbReference>
<evidence type="ECO:0000256" key="1">
    <source>
        <dbReference type="SAM" id="SignalP"/>
    </source>
</evidence>
<evidence type="ECO:0000313" key="3">
    <source>
        <dbReference type="Proteomes" id="UP000306050"/>
    </source>
</evidence>
<keyword evidence="3" id="KW-1185">Reference proteome</keyword>
<proteinExistence type="predicted"/>
<dbReference type="KEGG" id="sgra:EX895_003055"/>
<feature type="signal peptide" evidence="1">
    <location>
        <begin position="1"/>
        <end position="22"/>
    </location>
</feature>
<protein>
    <submittedName>
        <fullName evidence="2">Uncharacterized protein</fullName>
    </submittedName>
</protein>
<dbReference type="AlphaFoldDB" id="A0A4V6ETT9"/>
<accession>A0A4V6ETT9</accession>
<comment type="caution">
    <text evidence="2">The sequence shown here is derived from an EMBL/GenBank/DDBJ whole genome shotgun (WGS) entry which is preliminary data.</text>
</comment>
<sequence>MYIKNILLAVVAVAMVFSSVSAVTLPSDVMLFSPGESVQKFRERLSQALGAALPSSGVALPADAAEAFKKTYFGTALSGTRPQHAITGQHWNDWYQGYLASLRPRTR</sequence>
<evidence type="ECO:0000313" key="2">
    <source>
        <dbReference type="EMBL" id="TKY87959.1"/>
    </source>
</evidence>
<dbReference type="RefSeq" id="XP_029739944.1">
    <property type="nucleotide sequence ID" value="XM_029883653.1"/>
</dbReference>
<organism evidence="2 3">
    <name type="scientific">Sporisorium graminicola</name>
    <dbReference type="NCBI Taxonomy" id="280036"/>
    <lineage>
        <taxon>Eukaryota</taxon>
        <taxon>Fungi</taxon>
        <taxon>Dikarya</taxon>
        <taxon>Basidiomycota</taxon>
        <taxon>Ustilaginomycotina</taxon>
        <taxon>Ustilaginomycetes</taxon>
        <taxon>Ustilaginales</taxon>
        <taxon>Ustilaginaceae</taxon>
        <taxon>Sporisorium</taxon>
    </lineage>
</organism>
<feature type="chain" id="PRO_5020629652" evidence="1">
    <location>
        <begin position="23"/>
        <end position="107"/>
    </location>
</feature>
<dbReference type="Proteomes" id="UP000306050">
    <property type="component" value="Chromosome SGRAM_19"/>
</dbReference>
<dbReference type="GeneID" id="40725950"/>